<dbReference type="EMBL" id="CAJSLV010000103">
    <property type="protein sequence ID" value="CAG6398515.1"/>
    <property type="molecule type" value="Genomic_DNA"/>
</dbReference>
<comment type="caution">
    <text evidence="2">The sequence shown here is derived from an EMBL/GenBank/DDBJ whole genome shotgun (WGS) entry which is preliminary data.</text>
</comment>
<reference evidence="2" key="1">
    <citation type="submission" date="2021-05" db="EMBL/GenBank/DDBJ databases">
        <authorList>
            <person name="Arsene-Ploetze F."/>
        </authorList>
    </citation>
    <scope>NUCLEOTIDE SEQUENCE</scope>
    <source>
        <strain evidence="2">DSM 42138</strain>
    </source>
</reference>
<dbReference type="CDD" id="cd00719">
    <property type="entry name" value="GIY-YIG_SF"/>
    <property type="match status" value="1"/>
</dbReference>
<dbReference type="InterPro" id="IPR000305">
    <property type="entry name" value="GIY-YIG_endonuc"/>
</dbReference>
<evidence type="ECO:0000259" key="1">
    <source>
        <dbReference type="PROSITE" id="PS50164"/>
    </source>
</evidence>
<feature type="domain" description="GIY-YIG" evidence="1">
    <location>
        <begin position="51"/>
        <end position="126"/>
    </location>
</feature>
<dbReference type="Gene3D" id="3.40.1440.10">
    <property type="entry name" value="GIY-YIG endonuclease"/>
    <property type="match status" value="1"/>
</dbReference>
<dbReference type="RefSeq" id="WP_251499956.1">
    <property type="nucleotide sequence ID" value="NZ_CAJSLV010000103.1"/>
</dbReference>
<organism evidence="2 3">
    <name type="scientific">Actinacidiphila cocklensis</name>
    <dbReference type="NCBI Taxonomy" id="887465"/>
    <lineage>
        <taxon>Bacteria</taxon>
        <taxon>Bacillati</taxon>
        <taxon>Actinomycetota</taxon>
        <taxon>Actinomycetes</taxon>
        <taxon>Kitasatosporales</taxon>
        <taxon>Streptomycetaceae</taxon>
        <taxon>Actinacidiphila</taxon>
    </lineage>
</organism>
<sequence length="282" mass="30781">MTATAGGSEESTFHRSFTLSITKALGDQLAADLVKLARAPLSDVSINQLLQRPGVYQLYLHDEFVYVGKAEMSVPARLRQHLKKISGRRGITPNDMTFSCLYVAEDFSALAPEQLLINHHKDLGEIPWNNNGFGNRDPGRQRDHTALKPTHFDALYPIDLDRPVEGLVTGETNLLDLLKSIKTTLPYNIRYAKSGDLESTKLVITDVELSTDALFKSVSAAASGGWQITALGGYVVMYEDNPTEYASASRYYRGGEVVHGVPRFATEDEGTGDDGSSTPTGG</sequence>
<keyword evidence="3" id="KW-1185">Reference proteome</keyword>
<dbReference type="Proteomes" id="UP001152519">
    <property type="component" value="Unassembled WGS sequence"/>
</dbReference>
<dbReference type="SUPFAM" id="SSF82771">
    <property type="entry name" value="GIY-YIG endonuclease"/>
    <property type="match status" value="1"/>
</dbReference>
<accession>A0A9W4GX87</accession>
<dbReference type="PROSITE" id="PS50164">
    <property type="entry name" value="GIY_YIG"/>
    <property type="match status" value="1"/>
</dbReference>
<name>A0A9W4GX87_9ACTN</name>
<dbReference type="InterPro" id="IPR035901">
    <property type="entry name" value="GIY-YIG_endonuc_sf"/>
</dbReference>
<gene>
    <name evidence="2" type="ORF">SCOCK_70199</name>
</gene>
<protein>
    <submittedName>
        <fullName evidence="2">GIY-YIG catalytic domain-containing protein</fullName>
    </submittedName>
</protein>
<evidence type="ECO:0000313" key="3">
    <source>
        <dbReference type="Proteomes" id="UP001152519"/>
    </source>
</evidence>
<dbReference type="AlphaFoldDB" id="A0A9W4GX87"/>
<proteinExistence type="predicted"/>
<evidence type="ECO:0000313" key="2">
    <source>
        <dbReference type="EMBL" id="CAG6398515.1"/>
    </source>
</evidence>